<dbReference type="EMBL" id="CP115612">
    <property type="protein sequence ID" value="WBW73386.1"/>
    <property type="molecule type" value="Genomic_DNA"/>
</dbReference>
<dbReference type="RefSeq" id="XP_056037629.1">
    <property type="nucleotide sequence ID" value="XM_056182599.1"/>
</dbReference>
<dbReference type="GeneID" id="80877288"/>
<gene>
    <name evidence="1" type="ORF">SOMG_03812</name>
</gene>
<keyword evidence="2" id="KW-1185">Reference proteome</keyword>
<sequence>MEKTKAYEDKLQDEAKHVSIEEQRLSRASRLPFRVVIFGDFKKISRILKSVFFINHLKTVETFEFGRSLASDENPHFVATCANLCSSNCLPILSWIKQQQEDSSLYRLHCIWWVADLNTITSDDILLLRYFQGCRVPIISILYALKSLVGDLHKRYRERDVLNTTPSVNDGKEEDGNLRLAKKKFLLLSMLSTVSYKNEVVHTTCLALDKDESYLTFVAAQQEDPHCKFHAGILRGVLQLIIATSAATTPLAIPFSTIGIEKLAISRLCIDIIQIWDICPESDSLRNEILTQIPKPEDIIMEVGKSIFMIMFVPLWFIKGLWEVPAAAKLIIASLADVSLPMERMYYFVKAGGQLDPPIISLFFHFYKVYVQPKMMEYLKESTTFNIVSGFSTTLVYHEAVRVLQRFRYVSKSKAEDLKLPHIDPEDESFLFE</sequence>
<accession>A0AAE9WDT6</accession>
<evidence type="ECO:0000313" key="1">
    <source>
        <dbReference type="EMBL" id="WBW73386.1"/>
    </source>
</evidence>
<dbReference type="KEGG" id="som:SOMG_03812"/>
<dbReference type="Proteomes" id="UP001212411">
    <property type="component" value="Chromosome 2"/>
</dbReference>
<reference evidence="1 2" key="1">
    <citation type="journal article" date="2023" name="G3 (Bethesda)">
        <title>A high-quality reference genome for the fission yeast Schizosaccharomyces osmophilus.</title>
        <authorList>
            <person name="Jia G.S."/>
            <person name="Zhang W.C."/>
            <person name="Liang Y."/>
            <person name="Liu X.H."/>
            <person name="Rhind N."/>
            <person name="Pidoux A."/>
            <person name="Brysch-Herzberg M."/>
            <person name="Du L.L."/>
        </authorList>
    </citation>
    <scope>NUCLEOTIDE SEQUENCE [LARGE SCALE GENOMIC DNA]</scope>
    <source>
        <strain evidence="1 2">CBS 15793</strain>
    </source>
</reference>
<organism evidence="1 2">
    <name type="scientific">Schizosaccharomyces osmophilus</name>
    <dbReference type="NCBI Taxonomy" id="2545709"/>
    <lineage>
        <taxon>Eukaryota</taxon>
        <taxon>Fungi</taxon>
        <taxon>Dikarya</taxon>
        <taxon>Ascomycota</taxon>
        <taxon>Taphrinomycotina</taxon>
        <taxon>Schizosaccharomycetes</taxon>
        <taxon>Schizosaccharomycetales</taxon>
        <taxon>Schizosaccharomycetaceae</taxon>
        <taxon>Schizosaccharomyces</taxon>
    </lineage>
</organism>
<dbReference type="AlphaFoldDB" id="A0AAE9WDT6"/>
<proteinExistence type="predicted"/>
<protein>
    <submittedName>
        <fullName evidence="1">Schizosaccharomyces specific protein</fullName>
    </submittedName>
</protein>
<evidence type="ECO:0000313" key="2">
    <source>
        <dbReference type="Proteomes" id="UP001212411"/>
    </source>
</evidence>
<name>A0AAE9WDT6_9SCHI</name>